<proteinExistence type="predicted"/>
<keyword evidence="2 4" id="KW-0808">Transferase</keyword>
<dbReference type="SUPFAM" id="SSF53756">
    <property type="entry name" value="UDP-Glycosyltransferase/glycogen phosphorylase"/>
    <property type="match status" value="1"/>
</dbReference>
<protein>
    <recommendedName>
        <fullName evidence="1">D-inositol 3-phosphate glycosyltransferase</fullName>
    </recommendedName>
</protein>
<dbReference type="GO" id="GO:0016757">
    <property type="term" value="F:glycosyltransferase activity"/>
    <property type="evidence" value="ECO:0007669"/>
    <property type="project" value="InterPro"/>
</dbReference>
<evidence type="ECO:0000259" key="3">
    <source>
        <dbReference type="Pfam" id="PF00534"/>
    </source>
</evidence>
<accession>A0A7D4TP31</accession>
<dbReference type="AlphaFoldDB" id="A0A7D4TP31"/>
<feature type="domain" description="Glycosyl transferase family 1" evidence="3">
    <location>
        <begin position="226"/>
        <end position="379"/>
    </location>
</feature>
<name>A0A7D4TP31_9MICO</name>
<evidence type="ECO:0000313" key="4">
    <source>
        <dbReference type="EMBL" id="QKJ20022.1"/>
    </source>
</evidence>
<dbReference type="RefSeq" id="WP_172990458.1">
    <property type="nucleotide sequence ID" value="NZ_CP054038.1"/>
</dbReference>
<dbReference type="InterPro" id="IPR050194">
    <property type="entry name" value="Glycosyltransferase_grp1"/>
</dbReference>
<dbReference type="PANTHER" id="PTHR45947">
    <property type="entry name" value="SULFOQUINOVOSYL TRANSFERASE SQD2"/>
    <property type="match status" value="1"/>
</dbReference>
<gene>
    <name evidence="4" type="ORF">HQM25_12095</name>
</gene>
<dbReference type="Proteomes" id="UP000502498">
    <property type="component" value="Chromosome"/>
</dbReference>
<dbReference type="InterPro" id="IPR001296">
    <property type="entry name" value="Glyco_trans_1"/>
</dbReference>
<evidence type="ECO:0000256" key="2">
    <source>
        <dbReference type="ARBA" id="ARBA00022679"/>
    </source>
</evidence>
<evidence type="ECO:0000313" key="5">
    <source>
        <dbReference type="Proteomes" id="UP000502498"/>
    </source>
</evidence>
<organism evidence="4 5">
    <name type="scientific">Microbacterium hominis</name>
    <dbReference type="NCBI Taxonomy" id="162426"/>
    <lineage>
        <taxon>Bacteria</taxon>
        <taxon>Bacillati</taxon>
        <taxon>Actinomycetota</taxon>
        <taxon>Actinomycetes</taxon>
        <taxon>Micrococcales</taxon>
        <taxon>Microbacteriaceae</taxon>
        <taxon>Microbacterium</taxon>
    </lineage>
</organism>
<dbReference type="PANTHER" id="PTHR45947:SF3">
    <property type="entry name" value="SULFOQUINOVOSYL TRANSFERASE SQD2"/>
    <property type="match status" value="1"/>
</dbReference>
<reference evidence="4 5" key="1">
    <citation type="submission" date="2020-05" db="EMBL/GenBank/DDBJ databases">
        <title>Strain PA2F3 complete genome.</title>
        <authorList>
            <person name="Kim Y.-S."/>
            <person name="Kim S.-J."/>
            <person name="Jung H.-k."/>
            <person name="Kim S.-E."/>
            <person name="Kim K.-H."/>
        </authorList>
    </citation>
    <scope>NUCLEOTIDE SEQUENCE [LARGE SCALE GENOMIC DNA]</scope>
    <source>
        <strain evidence="4 5">PA2F3</strain>
    </source>
</reference>
<dbReference type="EMBL" id="CP054038">
    <property type="protein sequence ID" value="QKJ20022.1"/>
    <property type="molecule type" value="Genomic_DNA"/>
</dbReference>
<evidence type="ECO:0000256" key="1">
    <source>
        <dbReference type="ARBA" id="ARBA00021292"/>
    </source>
</evidence>
<dbReference type="Pfam" id="PF00534">
    <property type="entry name" value="Glycos_transf_1"/>
    <property type="match status" value="1"/>
</dbReference>
<sequence>MTRLLLFTNSYPFPGGDTSFVRNEIEDLSAAFDEVIVFTDARDGSAAPVPMPGNVVLGGRLRTGGGLWRFTAPLKPRVLRLLAAAVRAESRAGRLRGHLRLFLMGARAGILQAEHPAVREAIAQAPRTVAYAFWGMGGGLGLPWLTGVTARAVRLHRYDLIEAEQPSGYLPFRPFLFSRADRVLAIADRTAQHLHDAYRDPRLDAKTVVSRLGVPGPVSIARAPRGAERVIVSCSAVTAVKRVDLVLDAVRELAESPDGSPVRWVHFGGGPGLDALCTAAATAPAGLRIELRGHTAHDEVTGFYASHRVDVFVNASSSEGVPVSIMEAIAHGVPVVATAVGGTPEIVGEDLGSGVLVAPDATPGQIAAAVRRVLDDPDDAFDPRRVWAQRYDVRITGRRAAELVRGLLPS</sequence>
<dbReference type="Gene3D" id="3.40.50.2000">
    <property type="entry name" value="Glycogen Phosphorylase B"/>
    <property type="match status" value="2"/>
</dbReference>